<dbReference type="Proteomes" id="UP000662873">
    <property type="component" value="Chromosome"/>
</dbReference>
<dbReference type="Pfam" id="PF11175">
    <property type="entry name" value="DUF2961"/>
    <property type="match status" value="1"/>
</dbReference>
<evidence type="ECO:0000313" key="2">
    <source>
        <dbReference type="Proteomes" id="UP000662873"/>
    </source>
</evidence>
<sequence length="300" mass="34162">MTAGGGGPHFLRGLAIRAWWDGQAHPSIECPLGDFFGIGFGMHKDFVSLPLQMSPQDGRGMNCWWPMPFDAARIEIVNDNPEPVNLYFYLDYEQHPSPQPDEVGRFCCQWRRESPTDGWCTERLTNENLWDVWGKNPNLDGSGNYTILDAAGDGIYVGCVLSVDCFQRQANDWYGEGDDMIFVDGEPWPPALHGTGTEDYFNMAFCPRTEYCAPYHGLTVYSGNPNWNWKGKNSMYRFHIEDPIRFRKSIRVSIEHGHANKLSNDYSSAAFWYQLLPSSPLPKLLPYEGRIARPDEPEFG</sequence>
<dbReference type="AlphaFoldDB" id="A0A809RHZ0"/>
<organism evidence="1 2">
    <name type="scientific">Candidatus Nitrosymbiomonas proteolyticus</name>
    <dbReference type="NCBI Taxonomy" id="2608984"/>
    <lineage>
        <taxon>Bacteria</taxon>
        <taxon>Bacillati</taxon>
        <taxon>Armatimonadota</taxon>
        <taxon>Armatimonadota incertae sedis</taxon>
        <taxon>Candidatus Nitrosymbiomonas</taxon>
    </lineage>
</organism>
<dbReference type="InterPro" id="IPR021345">
    <property type="entry name" value="DUF2961"/>
</dbReference>
<name>A0A809RHZ0_9BACT</name>
<reference evidence="1" key="1">
    <citation type="journal article" name="DNA Res.">
        <title>The physiological potential of anammox bacteria as revealed by their core genome structure.</title>
        <authorList>
            <person name="Okubo T."/>
            <person name="Toyoda A."/>
            <person name="Fukuhara K."/>
            <person name="Uchiyama I."/>
            <person name="Harigaya Y."/>
            <person name="Kuroiwa M."/>
            <person name="Suzuki T."/>
            <person name="Murakami Y."/>
            <person name="Suwa Y."/>
            <person name="Takami H."/>
        </authorList>
    </citation>
    <scope>NUCLEOTIDE SEQUENCE</scope>
    <source>
        <strain evidence="1">317325-2</strain>
    </source>
</reference>
<evidence type="ECO:0000313" key="1">
    <source>
        <dbReference type="EMBL" id="BBO24115.1"/>
    </source>
</evidence>
<gene>
    <name evidence="1" type="ORF">NPRO_17100</name>
</gene>
<protein>
    <recommendedName>
        <fullName evidence="3">DUF2961 domain-containing protein</fullName>
    </recommendedName>
</protein>
<dbReference type="EMBL" id="AP021858">
    <property type="protein sequence ID" value="BBO24115.1"/>
    <property type="molecule type" value="Genomic_DNA"/>
</dbReference>
<dbReference type="Gene3D" id="2.60.120.1390">
    <property type="match status" value="1"/>
</dbReference>
<dbReference type="KEGG" id="npy:NPRO_17100"/>
<evidence type="ECO:0008006" key="3">
    <source>
        <dbReference type="Google" id="ProtNLM"/>
    </source>
</evidence>
<accession>A0A809RHZ0</accession>
<proteinExistence type="predicted"/>